<reference evidence="2" key="1">
    <citation type="submission" date="2021-02" db="EMBL/GenBank/DDBJ databases">
        <authorList>
            <person name="Nowell W R."/>
        </authorList>
    </citation>
    <scope>NUCLEOTIDE SEQUENCE</scope>
</reference>
<dbReference type="Proteomes" id="UP000682733">
    <property type="component" value="Unassembled WGS sequence"/>
</dbReference>
<feature type="coiled-coil region" evidence="1">
    <location>
        <begin position="80"/>
        <end position="114"/>
    </location>
</feature>
<dbReference type="EMBL" id="CAJNOK010039010">
    <property type="protein sequence ID" value="CAF1541974.1"/>
    <property type="molecule type" value="Genomic_DNA"/>
</dbReference>
<evidence type="ECO:0000256" key="1">
    <source>
        <dbReference type="SAM" id="Coils"/>
    </source>
</evidence>
<dbReference type="AlphaFoldDB" id="A0A8S2FSD4"/>
<keyword evidence="1" id="KW-0175">Coiled coil</keyword>
<evidence type="ECO:0000313" key="3">
    <source>
        <dbReference type="EMBL" id="CAF4330390.1"/>
    </source>
</evidence>
<name>A0A8S2FSD4_9BILA</name>
<dbReference type="Proteomes" id="UP000677228">
    <property type="component" value="Unassembled WGS sequence"/>
</dbReference>
<sequence length="158" mass="18644">MTGGILCLESLGERLLRKHSKSRNSNKNDCNLRLLTWEQKLDIIIAELEQMKSEKQNTTNIDKIELLEIKIALQLESKNYQTILNNIKKQEELIDQTQQDIIYLQQEIVDAENTNKMLIGQRQNYKLSDAFSYVKKKSLFYQLQQDVQVWERKVEIAK</sequence>
<feature type="non-terminal residue" evidence="2">
    <location>
        <position position="158"/>
    </location>
</feature>
<evidence type="ECO:0000313" key="4">
    <source>
        <dbReference type="Proteomes" id="UP000677228"/>
    </source>
</evidence>
<dbReference type="EMBL" id="CAJOBA010061345">
    <property type="protein sequence ID" value="CAF4330390.1"/>
    <property type="molecule type" value="Genomic_DNA"/>
</dbReference>
<protein>
    <submittedName>
        <fullName evidence="2">Uncharacterized protein</fullName>
    </submittedName>
</protein>
<comment type="caution">
    <text evidence="2">The sequence shown here is derived from an EMBL/GenBank/DDBJ whole genome shotgun (WGS) entry which is preliminary data.</text>
</comment>
<proteinExistence type="predicted"/>
<accession>A0A8S2FSD4</accession>
<organism evidence="2 4">
    <name type="scientific">Didymodactylos carnosus</name>
    <dbReference type="NCBI Taxonomy" id="1234261"/>
    <lineage>
        <taxon>Eukaryota</taxon>
        <taxon>Metazoa</taxon>
        <taxon>Spiralia</taxon>
        <taxon>Gnathifera</taxon>
        <taxon>Rotifera</taxon>
        <taxon>Eurotatoria</taxon>
        <taxon>Bdelloidea</taxon>
        <taxon>Philodinida</taxon>
        <taxon>Philodinidae</taxon>
        <taxon>Didymodactylos</taxon>
    </lineage>
</organism>
<gene>
    <name evidence="2" type="ORF">OVA965_LOCUS38829</name>
    <name evidence="3" type="ORF">TMI583_LOCUS40044</name>
</gene>
<evidence type="ECO:0000313" key="2">
    <source>
        <dbReference type="EMBL" id="CAF1541974.1"/>
    </source>
</evidence>